<gene>
    <name evidence="1" type="ORF">GGE06_001340</name>
</gene>
<evidence type="ECO:0008006" key="3">
    <source>
        <dbReference type="Google" id="ProtNLM"/>
    </source>
</evidence>
<evidence type="ECO:0000313" key="1">
    <source>
        <dbReference type="EMBL" id="MBB4980432.1"/>
    </source>
</evidence>
<organism evidence="1 2">
    <name type="scientific">Streptomyces nymphaeiformis</name>
    <dbReference type="NCBI Taxonomy" id="2663842"/>
    <lineage>
        <taxon>Bacteria</taxon>
        <taxon>Bacillati</taxon>
        <taxon>Actinomycetota</taxon>
        <taxon>Actinomycetes</taxon>
        <taxon>Kitasatosporales</taxon>
        <taxon>Streptomycetaceae</taxon>
        <taxon>Streptomyces</taxon>
    </lineage>
</organism>
<dbReference type="AlphaFoldDB" id="A0A7W7XA03"/>
<comment type="caution">
    <text evidence="1">The sequence shown here is derived from an EMBL/GenBank/DDBJ whole genome shotgun (WGS) entry which is preliminary data.</text>
</comment>
<dbReference type="EMBL" id="JACHJY010000002">
    <property type="protein sequence ID" value="MBB4980432.1"/>
    <property type="molecule type" value="Genomic_DNA"/>
</dbReference>
<sequence length="187" mass="19312">MRDVRAVTRIVGRRTALRYLALGVGASLIAACKGGSGTDGANGITGGDGQPTVTGRAFAAFMRGRWSVTSEIGNEDPATFTAVIDDGVWSLESGGQSAKGTWSLSGGRLSLQVPEHLGSIENPGDLEEAAATNVPASIGDSLSVSLPWQPPGSSSSSETLSVDYAGNTLRIRHIEGDNMNTFTCTRA</sequence>
<dbReference type="Proteomes" id="UP000582643">
    <property type="component" value="Unassembled WGS sequence"/>
</dbReference>
<keyword evidence="2" id="KW-1185">Reference proteome</keyword>
<evidence type="ECO:0000313" key="2">
    <source>
        <dbReference type="Proteomes" id="UP000582643"/>
    </source>
</evidence>
<accession>A0A7W7XA03</accession>
<dbReference type="RefSeq" id="WP_184930239.1">
    <property type="nucleotide sequence ID" value="NZ_JACHJY010000002.1"/>
</dbReference>
<name>A0A7W7XA03_9ACTN</name>
<dbReference type="PROSITE" id="PS51257">
    <property type="entry name" value="PROKAR_LIPOPROTEIN"/>
    <property type="match status" value="1"/>
</dbReference>
<protein>
    <recommendedName>
        <fullName evidence="3">Lipoprotein</fullName>
    </recommendedName>
</protein>
<proteinExistence type="predicted"/>
<reference evidence="1 2" key="1">
    <citation type="submission" date="2020-08" db="EMBL/GenBank/DDBJ databases">
        <title>Genomic Encyclopedia of Type Strains, Phase III (KMG-III): the genomes of soil and plant-associated and newly described type strains.</title>
        <authorList>
            <person name="Whitman W."/>
        </authorList>
    </citation>
    <scope>NUCLEOTIDE SEQUENCE [LARGE SCALE GENOMIC DNA]</scope>
    <source>
        <strain evidence="1 2">SFB5A</strain>
    </source>
</reference>